<dbReference type="Pfam" id="PF13529">
    <property type="entry name" value="Peptidase_C39_2"/>
    <property type="match status" value="1"/>
</dbReference>
<organism evidence="3 4">
    <name type="scientific">Candidatus Buchananbacteria bacterium RIFCSPHIGHO2_02_FULL_56_16</name>
    <dbReference type="NCBI Taxonomy" id="1797542"/>
    <lineage>
        <taxon>Bacteria</taxon>
        <taxon>Candidatus Buchananiibacteriota</taxon>
    </lineage>
</organism>
<feature type="domain" description="Peptidase C39-like" evidence="2">
    <location>
        <begin position="89"/>
        <end position="227"/>
    </location>
</feature>
<feature type="compositionally biased region" description="Polar residues" evidence="1">
    <location>
        <begin position="65"/>
        <end position="76"/>
    </location>
</feature>
<accession>A0A1G1YDM8</accession>
<feature type="region of interest" description="Disordered" evidence="1">
    <location>
        <begin position="1"/>
        <end position="76"/>
    </location>
</feature>
<reference evidence="3 4" key="1">
    <citation type="journal article" date="2016" name="Nat. Commun.">
        <title>Thousands of microbial genomes shed light on interconnected biogeochemical processes in an aquifer system.</title>
        <authorList>
            <person name="Anantharaman K."/>
            <person name="Brown C.T."/>
            <person name="Hug L.A."/>
            <person name="Sharon I."/>
            <person name="Castelle C.J."/>
            <person name="Probst A.J."/>
            <person name="Thomas B.C."/>
            <person name="Singh A."/>
            <person name="Wilkins M.J."/>
            <person name="Karaoz U."/>
            <person name="Brodie E.L."/>
            <person name="Williams K.H."/>
            <person name="Hubbard S.S."/>
            <person name="Banfield J.F."/>
        </authorList>
    </citation>
    <scope>NUCLEOTIDE SEQUENCE [LARGE SCALE GENOMIC DNA]</scope>
</reference>
<gene>
    <name evidence="3" type="ORF">A3J59_01170</name>
</gene>
<name>A0A1G1YDM8_9BACT</name>
<protein>
    <recommendedName>
        <fullName evidence="2">Peptidase C39-like domain-containing protein</fullName>
    </recommendedName>
</protein>
<sequence length="275" mass="29769">MSACQLQPSEPAVTSNPTHNEPVPNVTDASTTSPAQAPTDATATTPAEGIGQDTPKPPAIVAPTWTPSAEPTSTDQVPAALPSTLDYPVPFTSQAPYTVWDDLHQEACEEASMIMADAFFNDRALTAHSAEQALLNLVKWETDQGYLVDVTAAEAAQIMVDYFGLSAEVVTEVTVDRIKTELNKGKLVIVPAAGRELGNPNFRRPGPIYHMLVIRGYDGTRFITNDPGTRKGEKYTYAYDTLLSAIHDWDHDRARGGMTNEEIAQGRKVMIVVGQ</sequence>
<evidence type="ECO:0000256" key="1">
    <source>
        <dbReference type="SAM" id="MobiDB-lite"/>
    </source>
</evidence>
<evidence type="ECO:0000313" key="3">
    <source>
        <dbReference type="EMBL" id="OGY50361.1"/>
    </source>
</evidence>
<dbReference type="InterPro" id="IPR039564">
    <property type="entry name" value="Peptidase_C39-like"/>
</dbReference>
<feature type="compositionally biased region" description="Low complexity" evidence="1">
    <location>
        <begin position="27"/>
        <end position="47"/>
    </location>
</feature>
<dbReference type="Proteomes" id="UP000177310">
    <property type="component" value="Unassembled WGS sequence"/>
</dbReference>
<proteinExistence type="predicted"/>
<dbReference type="AlphaFoldDB" id="A0A1G1YDM8"/>
<dbReference type="STRING" id="1797542.A3J59_01170"/>
<dbReference type="EMBL" id="MHIL01000031">
    <property type="protein sequence ID" value="OGY50361.1"/>
    <property type="molecule type" value="Genomic_DNA"/>
</dbReference>
<evidence type="ECO:0000259" key="2">
    <source>
        <dbReference type="Pfam" id="PF13529"/>
    </source>
</evidence>
<evidence type="ECO:0000313" key="4">
    <source>
        <dbReference type="Proteomes" id="UP000177310"/>
    </source>
</evidence>
<comment type="caution">
    <text evidence="3">The sequence shown here is derived from an EMBL/GenBank/DDBJ whole genome shotgun (WGS) entry which is preliminary data.</text>
</comment>
<dbReference type="Gene3D" id="3.90.70.10">
    <property type="entry name" value="Cysteine proteinases"/>
    <property type="match status" value="1"/>
</dbReference>
<feature type="compositionally biased region" description="Polar residues" evidence="1">
    <location>
        <begin position="1"/>
        <end position="19"/>
    </location>
</feature>